<feature type="compositionally biased region" description="Polar residues" evidence="1">
    <location>
        <begin position="9"/>
        <end position="38"/>
    </location>
</feature>
<feature type="region of interest" description="Disordered" evidence="1">
    <location>
        <begin position="1"/>
        <end position="116"/>
    </location>
</feature>
<protein>
    <submittedName>
        <fullName evidence="2">Uncharacterized protein</fullName>
    </submittedName>
</protein>
<dbReference type="AlphaFoldDB" id="A0A7J8FJ58"/>
<dbReference type="Proteomes" id="UP000593571">
    <property type="component" value="Unassembled WGS sequence"/>
</dbReference>
<name>A0A7J8FJ58_ROUAE</name>
<gene>
    <name evidence="2" type="ORF">HJG63_012034</name>
</gene>
<evidence type="ECO:0000256" key="1">
    <source>
        <dbReference type="SAM" id="MobiDB-lite"/>
    </source>
</evidence>
<organism evidence="2 3">
    <name type="scientific">Rousettus aegyptiacus</name>
    <name type="common">Egyptian fruit bat</name>
    <name type="synonym">Pteropus aegyptiacus</name>
    <dbReference type="NCBI Taxonomy" id="9407"/>
    <lineage>
        <taxon>Eukaryota</taxon>
        <taxon>Metazoa</taxon>
        <taxon>Chordata</taxon>
        <taxon>Craniata</taxon>
        <taxon>Vertebrata</taxon>
        <taxon>Euteleostomi</taxon>
        <taxon>Mammalia</taxon>
        <taxon>Eutheria</taxon>
        <taxon>Laurasiatheria</taxon>
        <taxon>Chiroptera</taxon>
        <taxon>Yinpterochiroptera</taxon>
        <taxon>Pteropodoidea</taxon>
        <taxon>Pteropodidae</taxon>
        <taxon>Rousettinae</taxon>
        <taxon>Rousettus</taxon>
    </lineage>
</organism>
<evidence type="ECO:0000313" key="2">
    <source>
        <dbReference type="EMBL" id="KAF6447630.1"/>
    </source>
</evidence>
<evidence type="ECO:0000313" key="3">
    <source>
        <dbReference type="Proteomes" id="UP000593571"/>
    </source>
</evidence>
<keyword evidence="3" id="KW-1185">Reference proteome</keyword>
<feature type="compositionally biased region" description="Pro residues" evidence="1">
    <location>
        <begin position="51"/>
        <end position="63"/>
    </location>
</feature>
<reference evidence="2 3" key="1">
    <citation type="journal article" date="2020" name="Nature">
        <title>Six reference-quality genomes reveal evolution of bat adaptations.</title>
        <authorList>
            <person name="Jebb D."/>
            <person name="Huang Z."/>
            <person name="Pippel M."/>
            <person name="Hughes G.M."/>
            <person name="Lavrichenko K."/>
            <person name="Devanna P."/>
            <person name="Winkler S."/>
            <person name="Jermiin L.S."/>
            <person name="Skirmuntt E.C."/>
            <person name="Katzourakis A."/>
            <person name="Burkitt-Gray L."/>
            <person name="Ray D.A."/>
            <person name="Sullivan K.A.M."/>
            <person name="Roscito J.G."/>
            <person name="Kirilenko B.M."/>
            <person name="Davalos L.M."/>
            <person name="Corthals A.P."/>
            <person name="Power M.L."/>
            <person name="Jones G."/>
            <person name="Ransome R.D."/>
            <person name="Dechmann D.K.N."/>
            <person name="Locatelli A.G."/>
            <person name="Puechmaille S.J."/>
            <person name="Fedrigo O."/>
            <person name="Jarvis E.D."/>
            <person name="Hiller M."/>
            <person name="Vernes S.C."/>
            <person name="Myers E.W."/>
            <person name="Teeling E.C."/>
        </authorList>
    </citation>
    <scope>NUCLEOTIDE SEQUENCE [LARGE SCALE GENOMIC DNA]</scope>
    <source>
        <strain evidence="2">MRouAeg1</strain>
        <tissue evidence="2">Muscle</tissue>
    </source>
</reference>
<accession>A0A7J8FJ58</accession>
<proteinExistence type="predicted"/>
<feature type="compositionally biased region" description="Gly residues" evidence="1">
    <location>
        <begin position="76"/>
        <end position="97"/>
    </location>
</feature>
<dbReference type="EMBL" id="JACASE010000007">
    <property type="protein sequence ID" value="KAF6447630.1"/>
    <property type="molecule type" value="Genomic_DNA"/>
</dbReference>
<comment type="caution">
    <text evidence="2">The sequence shown here is derived from an EMBL/GenBank/DDBJ whole genome shotgun (WGS) entry which is preliminary data.</text>
</comment>
<sequence length="176" mass="18217">MAGEGSAAGGSNQASRNPNLWQQPGPTSQVSPWDQASCSPPGAEPWGAMRPPCPLHGQGPPPQNTAGPEEPKAHWWGGGSGCGEVTGMGAGLGGGPKNLGQKDHKPRTPSSPRTWVEPFDFSTFPLFSLGEWKGLGEVTESLAGRDGQAGRVPGRAAAPRAVHMRARRLLVLLSSG</sequence>